<feature type="non-terminal residue" evidence="1">
    <location>
        <position position="1"/>
    </location>
</feature>
<proteinExistence type="predicted"/>
<evidence type="ECO:0000313" key="1">
    <source>
        <dbReference type="EMBL" id="SVB38828.1"/>
    </source>
</evidence>
<organism evidence="1">
    <name type="scientific">marine metagenome</name>
    <dbReference type="NCBI Taxonomy" id="408172"/>
    <lineage>
        <taxon>unclassified sequences</taxon>
        <taxon>metagenomes</taxon>
        <taxon>ecological metagenomes</taxon>
    </lineage>
</organism>
<dbReference type="EMBL" id="UINC01039807">
    <property type="protein sequence ID" value="SVB38828.1"/>
    <property type="molecule type" value="Genomic_DNA"/>
</dbReference>
<protein>
    <submittedName>
        <fullName evidence="1">Uncharacterized protein</fullName>
    </submittedName>
</protein>
<accession>A0A382DK91</accession>
<gene>
    <name evidence="1" type="ORF">METZ01_LOCUS191682</name>
</gene>
<dbReference type="AlphaFoldDB" id="A0A382DK91"/>
<sequence length="59" mass="7152">DTEIDKFYHVKSSKFMRYKSRCYLRLYCQKELEVIFEDTGQNFVINQLGRDYLVVVKHG</sequence>
<name>A0A382DK91_9ZZZZ</name>
<reference evidence="1" key="1">
    <citation type="submission" date="2018-05" db="EMBL/GenBank/DDBJ databases">
        <authorList>
            <person name="Lanie J.A."/>
            <person name="Ng W.-L."/>
            <person name="Kazmierczak K.M."/>
            <person name="Andrzejewski T.M."/>
            <person name="Davidsen T.M."/>
            <person name="Wayne K.J."/>
            <person name="Tettelin H."/>
            <person name="Glass J.I."/>
            <person name="Rusch D."/>
            <person name="Podicherti R."/>
            <person name="Tsui H.-C.T."/>
            <person name="Winkler M.E."/>
        </authorList>
    </citation>
    <scope>NUCLEOTIDE SEQUENCE</scope>
</reference>